<evidence type="ECO:0000313" key="3">
    <source>
        <dbReference type="EMBL" id="GAB48413.1"/>
    </source>
</evidence>
<proteinExistence type="predicted"/>
<evidence type="ECO:0000256" key="1">
    <source>
        <dbReference type="SAM" id="MobiDB-lite"/>
    </source>
</evidence>
<reference evidence="3 4" key="1">
    <citation type="submission" date="2012-02" db="EMBL/GenBank/DDBJ databases">
        <title>Whole genome shotgun sequence of Mobilicoccus pelagius NBRC 104925.</title>
        <authorList>
            <person name="Yoshida Y."/>
            <person name="Hosoyama A."/>
            <person name="Tsuchikane K."/>
            <person name="Katsumata H."/>
            <person name="Yamazaki S."/>
            <person name="Fujita N."/>
        </authorList>
    </citation>
    <scope>NUCLEOTIDE SEQUENCE [LARGE SCALE GENOMIC DNA]</scope>
    <source>
        <strain evidence="3 4">NBRC 104925</strain>
    </source>
</reference>
<name>H5URQ5_9MICO</name>
<dbReference type="EMBL" id="BAFE01000052">
    <property type="protein sequence ID" value="GAB48413.1"/>
    <property type="molecule type" value="Genomic_DNA"/>
</dbReference>
<protein>
    <recommendedName>
        <fullName evidence="2">Aminoglycoside phosphotransferase domain-containing protein</fullName>
    </recommendedName>
</protein>
<feature type="domain" description="Aminoglycoside phosphotransferase" evidence="2">
    <location>
        <begin position="39"/>
        <end position="258"/>
    </location>
</feature>
<dbReference type="SUPFAM" id="SSF56112">
    <property type="entry name" value="Protein kinase-like (PK-like)"/>
    <property type="match status" value="1"/>
</dbReference>
<organism evidence="3 4">
    <name type="scientific">Mobilicoccus pelagius NBRC 104925</name>
    <dbReference type="NCBI Taxonomy" id="1089455"/>
    <lineage>
        <taxon>Bacteria</taxon>
        <taxon>Bacillati</taxon>
        <taxon>Actinomycetota</taxon>
        <taxon>Actinomycetes</taxon>
        <taxon>Micrococcales</taxon>
        <taxon>Dermatophilaceae</taxon>
        <taxon>Mobilicoccus</taxon>
    </lineage>
</organism>
<gene>
    <name evidence="3" type="ORF">MOPEL_073_00530</name>
</gene>
<dbReference type="Gene3D" id="3.90.1200.10">
    <property type="match status" value="1"/>
</dbReference>
<dbReference type="STRING" id="1089455.MOPEL_073_00530"/>
<dbReference type="AlphaFoldDB" id="H5URQ5"/>
<evidence type="ECO:0000259" key="2">
    <source>
        <dbReference type="Pfam" id="PF01636"/>
    </source>
</evidence>
<feature type="region of interest" description="Disordered" evidence="1">
    <location>
        <begin position="330"/>
        <end position="398"/>
    </location>
</feature>
<dbReference type="InterPro" id="IPR002575">
    <property type="entry name" value="Aminoglycoside_PTrfase"/>
</dbReference>
<accession>H5URQ5</accession>
<comment type="caution">
    <text evidence="3">The sequence shown here is derived from an EMBL/GenBank/DDBJ whole genome shotgun (WGS) entry which is preliminary data.</text>
</comment>
<dbReference type="InterPro" id="IPR011009">
    <property type="entry name" value="Kinase-like_dom_sf"/>
</dbReference>
<sequence length="398" mass="42374">MRVNNTPHHLAALADAAVPGLRPVDLHMVAENIGERFHVGFVVDDEERAWVVRLPADRVSAALQEASIPFLLEVGRHLPFDVPQPAGTAALGDGRPAMVYPYLYGRIVDFALLPPGPGIATGIGAALAALHDVPVGALDDTGVPVYDAQECRHRLVSDVDRGARTGLVPTQLLTRWERTLDDASWWDFTTVPVHGYLSNAHLLTDFPTEDTSSGRVSAIVSWEGAKIGDPAEDLAAIARSAPPEAVDTVFGAYAQHRRGTVDPHLRERARLLGELRLLSRLLAAHSSGDEPAVAHVVRTMRRLVDLLADDTLAPSTSTVRTAVPVTFEDEPVDEDWYSSGATLPGGNPRIDVTGAGSDAEDGGRSSTGETTYAGAVPEETPHGSGGDGDLRGPDTYRG</sequence>
<dbReference type="Gene3D" id="3.30.200.20">
    <property type="entry name" value="Phosphorylase Kinase, domain 1"/>
    <property type="match status" value="1"/>
</dbReference>
<keyword evidence="4" id="KW-1185">Reference proteome</keyword>
<evidence type="ECO:0000313" key="4">
    <source>
        <dbReference type="Proteomes" id="UP000004367"/>
    </source>
</evidence>
<dbReference type="Pfam" id="PF01636">
    <property type="entry name" value="APH"/>
    <property type="match status" value="1"/>
</dbReference>
<dbReference type="eggNOG" id="COG3173">
    <property type="taxonomic scope" value="Bacteria"/>
</dbReference>
<dbReference type="Proteomes" id="UP000004367">
    <property type="component" value="Unassembled WGS sequence"/>
</dbReference>
<feature type="compositionally biased region" description="Basic and acidic residues" evidence="1">
    <location>
        <begin position="388"/>
        <end position="398"/>
    </location>
</feature>